<accession>A0ABU6X345</accession>
<comment type="caution">
    <text evidence="1">The sequence shown here is derived from an EMBL/GenBank/DDBJ whole genome shotgun (WGS) entry which is preliminary data.</text>
</comment>
<gene>
    <name evidence="1" type="ORF">PIB30_003574</name>
</gene>
<name>A0ABU6X345_9FABA</name>
<organism evidence="1 2">
    <name type="scientific">Stylosanthes scabra</name>
    <dbReference type="NCBI Taxonomy" id="79078"/>
    <lineage>
        <taxon>Eukaryota</taxon>
        <taxon>Viridiplantae</taxon>
        <taxon>Streptophyta</taxon>
        <taxon>Embryophyta</taxon>
        <taxon>Tracheophyta</taxon>
        <taxon>Spermatophyta</taxon>
        <taxon>Magnoliopsida</taxon>
        <taxon>eudicotyledons</taxon>
        <taxon>Gunneridae</taxon>
        <taxon>Pentapetalae</taxon>
        <taxon>rosids</taxon>
        <taxon>fabids</taxon>
        <taxon>Fabales</taxon>
        <taxon>Fabaceae</taxon>
        <taxon>Papilionoideae</taxon>
        <taxon>50 kb inversion clade</taxon>
        <taxon>dalbergioids sensu lato</taxon>
        <taxon>Dalbergieae</taxon>
        <taxon>Pterocarpus clade</taxon>
        <taxon>Stylosanthes</taxon>
    </lineage>
</organism>
<dbReference type="InterPro" id="IPR004252">
    <property type="entry name" value="Probable_transposase_24"/>
</dbReference>
<dbReference type="Pfam" id="PF03004">
    <property type="entry name" value="Transposase_24"/>
    <property type="match status" value="1"/>
</dbReference>
<sequence length="127" mass="15326">MIHESWRMRAAKRCCELMHEIQNKGAPHKWIWDDLFNRLVEFWRQEDFKKLKQINKRNMASETGESLHTGRSTTYMATRKRMIRSYVTFSRTTLELGPPSHSEVFVRTHTRKDDRLWVDKRSEDVNS</sequence>
<evidence type="ECO:0000313" key="1">
    <source>
        <dbReference type="EMBL" id="MED6191771.1"/>
    </source>
</evidence>
<keyword evidence="2" id="KW-1185">Reference proteome</keyword>
<proteinExistence type="predicted"/>
<dbReference type="Proteomes" id="UP001341840">
    <property type="component" value="Unassembled WGS sequence"/>
</dbReference>
<evidence type="ECO:0000313" key="2">
    <source>
        <dbReference type="Proteomes" id="UP001341840"/>
    </source>
</evidence>
<reference evidence="1 2" key="1">
    <citation type="journal article" date="2023" name="Plants (Basel)">
        <title>Bridging the Gap: Combining Genomics and Transcriptomics Approaches to Understand Stylosanthes scabra, an Orphan Legume from the Brazilian Caatinga.</title>
        <authorList>
            <person name="Ferreira-Neto J.R.C."/>
            <person name="da Silva M.D."/>
            <person name="Binneck E."/>
            <person name="de Melo N.F."/>
            <person name="da Silva R.H."/>
            <person name="de Melo A.L.T.M."/>
            <person name="Pandolfi V."/>
            <person name="Bustamante F.O."/>
            <person name="Brasileiro-Vidal A.C."/>
            <person name="Benko-Iseppon A.M."/>
        </authorList>
    </citation>
    <scope>NUCLEOTIDE SEQUENCE [LARGE SCALE GENOMIC DNA]</scope>
    <source>
        <tissue evidence="1">Leaves</tissue>
    </source>
</reference>
<dbReference type="EMBL" id="JASCZI010211455">
    <property type="protein sequence ID" value="MED6191771.1"/>
    <property type="molecule type" value="Genomic_DNA"/>
</dbReference>
<protein>
    <submittedName>
        <fullName evidence="1">Uncharacterized protein</fullName>
    </submittedName>
</protein>